<dbReference type="EMBL" id="CP013067">
    <property type="protein sequence ID" value="ALP40764.1"/>
    <property type="molecule type" value="Genomic_DNA"/>
</dbReference>
<evidence type="ECO:0000313" key="2">
    <source>
        <dbReference type="Proteomes" id="UP000058114"/>
    </source>
</evidence>
<gene>
    <name evidence="1" type="ORF">WL1483_1345</name>
</gene>
<dbReference type="AlphaFoldDB" id="A0A0S2SGF8"/>
<accession>A0A0S2SGF8</accession>
<protein>
    <submittedName>
        <fullName evidence="1">Uncharacterized protein</fullName>
    </submittedName>
</protein>
<evidence type="ECO:0000313" key="1">
    <source>
        <dbReference type="EMBL" id="ALP40764.1"/>
    </source>
</evidence>
<dbReference type="PATRIC" id="fig|652.5.peg.4198"/>
<reference evidence="2" key="1">
    <citation type="submission" date="2015-10" db="EMBL/GenBank/DDBJ databases">
        <title>Complete Genome Sequence of Aeromonas schubertii strain WL1483.</title>
        <authorList>
            <person name="Liu L."/>
        </authorList>
    </citation>
    <scope>NUCLEOTIDE SEQUENCE [LARGE SCALE GENOMIC DNA]</scope>
    <source>
        <strain evidence="2">WL1483</strain>
    </source>
</reference>
<sequence>MGCGIHRQVELAPHSSLLLAVFANFPFAFAIDLEAGGINDQVSHRALAGEAVLDVDGLGAFADTAVVRRLQRHRHQLEQRVNEAFQGAQRQLEQAF</sequence>
<organism evidence="1 2">
    <name type="scientific">Aeromonas schubertii</name>
    <dbReference type="NCBI Taxonomy" id="652"/>
    <lineage>
        <taxon>Bacteria</taxon>
        <taxon>Pseudomonadati</taxon>
        <taxon>Pseudomonadota</taxon>
        <taxon>Gammaproteobacteria</taxon>
        <taxon>Aeromonadales</taxon>
        <taxon>Aeromonadaceae</taxon>
        <taxon>Aeromonas</taxon>
    </lineage>
</organism>
<dbReference type="KEGG" id="asr:WL1483_1345"/>
<proteinExistence type="predicted"/>
<reference evidence="1 2" key="2">
    <citation type="journal article" date="2016" name="Genome Announc.">
        <title>Complete Genome Sequence of the Highly Virulent Aeromonas schubertii Strain WL1483, Isolated from Diseased Snakehead Fish (Channa argus) in China.</title>
        <authorList>
            <person name="Liu L."/>
            <person name="Li N."/>
            <person name="Zhang D."/>
            <person name="Fu X."/>
            <person name="Shi C."/>
            <person name="Lin Q."/>
            <person name="Hao G."/>
        </authorList>
    </citation>
    <scope>NUCLEOTIDE SEQUENCE [LARGE SCALE GENOMIC DNA]</scope>
    <source>
        <strain evidence="1 2">WL1483</strain>
    </source>
</reference>
<dbReference type="Proteomes" id="UP000058114">
    <property type="component" value="Chromosome"/>
</dbReference>
<name>A0A0S2SGF8_9GAMM</name>